<keyword evidence="5 7" id="KW-0544">Nucleosome core</keyword>
<dbReference type="GO" id="GO:0006099">
    <property type="term" value="P:tricarboxylic acid cycle"/>
    <property type="evidence" value="ECO:0007669"/>
    <property type="project" value="TreeGrafter"/>
</dbReference>
<dbReference type="InterPro" id="IPR036714">
    <property type="entry name" value="SDH_sf"/>
</dbReference>
<dbReference type="HAMAP" id="MF_03057">
    <property type="entry name" value="SDHAF2"/>
    <property type="match status" value="1"/>
</dbReference>
<dbReference type="PANTHER" id="PTHR12469:SF2">
    <property type="entry name" value="SUCCINATE DEHYDROGENASE ASSEMBLY FACTOR 2, MITOCHONDRIAL"/>
    <property type="match status" value="1"/>
</dbReference>
<keyword evidence="4 6" id="KW-0143">Chaperone</keyword>
<gene>
    <name evidence="9" type="primary">FGENESH: predicted gene_2.167</name>
    <name evidence="9" type="ORF">BN2166_0009980</name>
</gene>
<evidence type="ECO:0000256" key="2">
    <source>
        <dbReference type="ARBA" id="ARBA00023125"/>
    </source>
</evidence>
<dbReference type="Proteomes" id="UP000199069">
    <property type="component" value="Unassembled WGS sequence"/>
</dbReference>
<sequence length="245" mass="27634">MLRSLVGQTRTLARPCTRSLAHSATRRARPSTRVCSDSSDERIHPALVKDPPVANPSSATDPWTIKTPPMPEPPKLDPSIKTMDDLVNSPHPEGRDHEETETLRKRLVYESRKRGILEMDLILSTFAKERLPEMNDRQLREYDRFLTLPDWTIFYYVTGKAEAPEPWKSSQVLHELRHHSANKGKTLDQPPTTATEASKLASYNKKSTISSREIQTSVRLILPGELSKHAISEGTNAVTKFSSTK</sequence>
<dbReference type="AlphaFoldDB" id="A0A0K3C913"/>
<evidence type="ECO:0000313" key="9">
    <source>
        <dbReference type="EMBL" id="CTR05137.1"/>
    </source>
</evidence>
<dbReference type="GO" id="GO:0006121">
    <property type="term" value="P:mitochondrial electron transport, succinate to ubiquinone"/>
    <property type="evidence" value="ECO:0007669"/>
    <property type="project" value="UniProtKB-UniRule"/>
</dbReference>
<dbReference type="GO" id="GO:0000786">
    <property type="term" value="C:nucleosome"/>
    <property type="evidence" value="ECO:0007669"/>
    <property type="project" value="UniProtKB-KW"/>
</dbReference>
<dbReference type="InterPro" id="IPR028882">
    <property type="entry name" value="SDHAF2"/>
</dbReference>
<dbReference type="InterPro" id="IPR000558">
    <property type="entry name" value="Histone_H2B"/>
</dbReference>
<evidence type="ECO:0000256" key="3">
    <source>
        <dbReference type="ARBA" id="ARBA00023128"/>
    </source>
</evidence>
<dbReference type="SMART" id="SM00427">
    <property type="entry name" value="H2B"/>
    <property type="match status" value="1"/>
</dbReference>
<comment type="similarity">
    <text evidence="1 7">Belongs to the histone H2B family.</text>
</comment>
<evidence type="ECO:0000256" key="8">
    <source>
        <dbReference type="SAM" id="MobiDB-lite"/>
    </source>
</evidence>
<dbReference type="STRING" id="5286.A0A0K3C913"/>
<dbReference type="SUPFAM" id="SSF47113">
    <property type="entry name" value="Histone-fold"/>
    <property type="match status" value="1"/>
</dbReference>
<keyword evidence="7" id="KW-0539">Nucleus</keyword>
<proteinExistence type="inferred from homology"/>
<dbReference type="GO" id="GO:0046982">
    <property type="term" value="F:protein heterodimerization activity"/>
    <property type="evidence" value="ECO:0007669"/>
    <property type="project" value="InterPro"/>
</dbReference>
<dbReference type="GO" id="GO:0030527">
    <property type="term" value="F:structural constituent of chromatin"/>
    <property type="evidence" value="ECO:0007669"/>
    <property type="project" value="InterPro"/>
</dbReference>
<comment type="function">
    <text evidence="6">Plays an essential role in the assembly of succinate dehydrogenase (SDH), an enzyme complex (also referred to as respiratory complex II) that is a component of both the tricarboxylic acid (TCA) cycle and the mitochondrial electron transport chain, and which couples the oxidation of succinate to fumarate with the reduction of ubiquinone (coenzyme Q) to ubiquinol. Required for flavinylation (covalent attachment of FAD) of the flavoprotein subunit of the SDH catalytic dimer.</text>
</comment>
<accession>A0A0K3C913</accession>
<protein>
    <recommendedName>
        <fullName evidence="6">Succinate dehydrogenase assembly factor 2, mitochondrial</fullName>
        <shortName evidence="6">SDH assembly factor 2</shortName>
        <shortName evidence="6">SDHAF2</shortName>
    </recommendedName>
</protein>
<dbReference type="EMBL" id="CWKI01000002">
    <property type="protein sequence ID" value="CTR05137.1"/>
    <property type="molecule type" value="Genomic_DNA"/>
</dbReference>
<keyword evidence="7" id="KW-0158">Chromosome</keyword>
<comment type="subunit">
    <text evidence="6">Interacts with the flavoprotein subunit within the SDH catalytic dimer.</text>
</comment>
<organism evidence="9 10">
    <name type="scientific">Rhodotorula toruloides</name>
    <name type="common">Yeast</name>
    <name type="synonym">Rhodosporidium toruloides</name>
    <dbReference type="NCBI Taxonomy" id="5286"/>
    <lineage>
        <taxon>Eukaryota</taxon>
        <taxon>Fungi</taxon>
        <taxon>Dikarya</taxon>
        <taxon>Basidiomycota</taxon>
        <taxon>Pucciniomycotina</taxon>
        <taxon>Microbotryomycetes</taxon>
        <taxon>Sporidiobolales</taxon>
        <taxon>Sporidiobolaceae</taxon>
        <taxon>Rhodotorula</taxon>
    </lineage>
</organism>
<dbReference type="InterPro" id="IPR055333">
    <property type="entry name" value="HISTONE_H2B_site"/>
</dbReference>
<dbReference type="PRINTS" id="PR00621">
    <property type="entry name" value="HISTONEH2B"/>
</dbReference>
<comment type="similarity">
    <text evidence="6">Belongs to the SDHAF2 family.</text>
</comment>
<keyword evidence="10" id="KW-1185">Reference proteome</keyword>
<dbReference type="PANTHER" id="PTHR12469">
    <property type="entry name" value="PROTEIN EMI5 HOMOLOG, MITOCHONDRIAL"/>
    <property type="match status" value="1"/>
</dbReference>
<dbReference type="GO" id="GO:0003677">
    <property type="term" value="F:DNA binding"/>
    <property type="evidence" value="ECO:0007669"/>
    <property type="project" value="UniProtKB-KW"/>
</dbReference>
<dbReference type="GO" id="GO:0005759">
    <property type="term" value="C:mitochondrial matrix"/>
    <property type="evidence" value="ECO:0007669"/>
    <property type="project" value="UniProtKB-SubCell"/>
</dbReference>
<dbReference type="InterPro" id="IPR009072">
    <property type="entry name" value="Histone-fold"/>
</dbReference>
<evidence type="ECO:0000313" key="10">
    <source>
        <dbReference type="Proteomes" id="UP000199069"/>
    </source>
</evidence>
<comment type="subcellular location">
    <subcellularLocation>
        <location evidence="6">Mitochondrion matrix</location>
    </subcellularLocation>
    <subcellularLocation>
        <location evidence="7">Nucleus</location>
    </subcellularLocation>
</comment>
<evidence type="ECO:0000256" key="1">
    <source>
        <dbReference type="ARBA" id="ARBA00006846"/>
    </source>
</evidence>
<evidence type="ECO:0000256" key="5">
    <source>
        <dbReference type="ARBA" id="ARBA00023269"/>
    </source>
</evidence>
<dbReference type="FunFam" id="1.10.150.250:FF:000004">
    <property type="entry name" value="Succinate dehydrogenase assembly factor 2, mitochondrial"/>
    <property type="match status" value="1"/>
</dbReference>
<evidence type="ECO:0000256" key="6">
    <source>
        <dbReference type="HAMAP-Rule" id="MF_03057"/>
    </source>
</evidence>
<dbReference type="Gene3D" id="1.10.20.10">
    <property type="entry name" value="Histone, subunit A"/>
    <property type="match status" value="1"/>
</dbReference>
<dbReference type="Gene3D" id="1.10.150.250">
    <property type="entry name" value="Flavinator of succinate dehydrogenase"/>
    <property type="match status" value="1"/>
</dbReference>
<dbReference type="GO" id="GO:0005634">
    <property type="term" value="C:nucleus"/>
    <property type="evidence" value="ECO:0007669"/>
    <property type="project" value="UniProtKB-SubCell"/>
</dbReference>
<comment type="subunit">
    <text evidence="7">The nucleosome is a histone octamer containing two molecules each of H2A, H2B, H3 and H4 assembled in one H3-H4 heterotetramer and two H2A-H2B heterodimers. The octamer wraps approximately 147 bp of DNA.</text>
</comment>
<dbReference type="PROSITE" id="PS00357">
    <property type="entry name" value="HISTONE_H2B"/>
    <property type="match status" value="1"/>
</dbReference>
<evidence type="ECO:0000256" key="7">
    <source>
        <dbReference type="RuleBase" id="RU000451"/>
    </source>
</evidence>
<evidence type="ECO:0000256" key="4">
    <source>
        <dbReference type="ARBA" id="ARBA00023186"/>
    </source>
</evidence>
<keyword evidence="2 7" id="KW-0238">DNA-binding</keyword>
<reference evidence="9 10" key="1">
    <citation type="submission" date="2015-07" db="EMBL/GenBank/DDBJ databases">
        <authorList>
            <person name="Cajimat M.N.B."/>
            <person name="Milazzo M.L."/>
            <person name="Fulhorst C.F."/>
        </authorList>
    </citation>
    <scope>NUCLEOTIDE SEQUENCE [LARGE SCALE GENOMIC DNA]</scope>
    <source>
        <strain evidence="9">Single colony</strain>
    </source>
</reference>
<dbReference type="GO" id="GO:0034553">
    <property type="term" value="P:mitochondrial respiratory chain complex II assembly"/>
    <property type="evidence" value="ECO:0007669"/>
    <property type="project" value="TreeGrafter"/>
</dbReference>
<dbReference type="SUPFAM" id="SSF109910">
    <property type="entry name" value="YgfY-like"/>
    <property type="match status" value="1"/>
</dbReference>
<dbReference type="Pfam" id="PF03937">
    <property type="entry name" value="Sdh5"/>
    <property type="match status" value="1"/>
</dbReference>
<dbReference type="CDD" id="cd22910">
    <property type="entry name" value="HFD_H2B"/>
    <property type="match status" value="1"/>
</dbReference>
<dbReference type="InterPro" id="IPR005631">
    <property type="entry name" value="SDH"/>
</dbReference>
<feature type="region of interest" description="Disordered" evidence="8">
    <location>
        <begin position="17"/>
        <end position="78"/>
    </location>
</feature>
<keyword evidence="3 6" id="KW-0496">Mitochondrion</keyword>
<feature type="region of interest" description="Disordered" evidence="8">
    <location>
        <begin position="180"/>
        <end position="199"/>
    </location>
</feature>
<name>A0A0K3C913_RHOTO</name>